<dbReference type="SUPFAM" id="SSF50346">
    <property type="entry name" value="PRC-barrel domain"/>
    <property type="match status" value="1"/>
</dbReference>
<organism evidence="2 3">
    <name type="scientific">Candidatus Hydrogenisulfobacillus filiaventi</name>
    <dbReference type="NCBI Taxonomy" id="2707344"/>
    <lineage>
        <taxon>Bacteria</taxon>
        <taxon>Bacillati</taxon>
        <taxon>Bacillota</taxon>
        <taxon>Clostridia</taxon>
        <taxon>Eubacteriales</taxon>
        <taxon>Clostridiales Family XVII. Incertae Sedis</taxon>
        <taxon>Candidatus Hydrogenisulfobacillus</taxon>
    </lineage>
</organism>
<evidence type="ECO:0000313" key="2">
    <source>
        <dbReference type="EMBL" id="CAB1128959.1"/>
    </source>
</evidence>
<proteinExistence type="predicted"/>
<evidence type="ECO:0000259" key="1">
    <source>
        <dbReference type="Pfam" id="PF05239"/>
    </source>
</evidence>
<keyword evidence="3" id="KW-1185">Reference proteome</keyword>
<evidence type="ECO:0000313" key="3">
    <source>
        <dbReference type="Proteomes" id="UP000503399"/>
    </source>
</evidence>
<reference evidence="2 3" key="1">
    <citation type="submission" date="2020-02" db="EMBL/GenBank/DDBJ databases">
        <authorList>
            <person name="Hogendoorn C."/>
        </authorList>
    </citation>
    <scope>NUCLEOTIDE SEQUENCE [LARGE SCALE GENOMIC DNA]</scope>
    <source>
        <strain evidence="2">R501</strain>
    </source>
</reference>
<dbReference type="KEGG" id="hfv:R50_1453"/>
<sequence>MIRRWELLHLPVRLGSRQRAWGRVEELELDWGQRQVTGVLARAGLRLFLIPTGPEVRLHARGVEVARPDLPQPVAQSWWRRQRAAGRMLRPLAVYDPEDHYLGRLTDIRIREDTGAVTDLLVSRGVLADLWQGLLVVPARGVQERHLGPPGITVDPGGDTNG</sequence>
<name>A0A6F8ZHM6_9FIRM</name>
<feature type="domain" description="PRC-barrel" evidence="1">
    <location>
        <begin position="89"/>
        <end position="159"/>
    </location>
</feature>
<dbReference type="AlphaFoldDB" id="A0A6F8ZHM6"/>
<dbReference type="Proteomes" id="UP000503399">
    <property type="component" value="Chromosome"/>
</dbReference>
<gene>
    <name evidence="2" type="ORF">R50_1453</name>
</gene>
<protein>
    <submittedName>
        <fullName evidence="2">Putative PRC domain-containing protein</fullName>
    </submittedName>
</protein>
<dbReference type="InterPro" id="IPR027275">
    <property type="entry name" value="PRC-brl_dom"/>
</dbReference>
<accession>A0A6F8ZHM6</accession>
<dbReference type="EMBL" id="LR778114">
    <property type="protein sequence ID" value="CAB1128959.1"/>
    <property type="molecule type" value="Genomic_DNA"/>
</dbReference>
<dbReference type="InterPro" id="IPR011033">
    <property type="entry name" value="PRC_barrel-like_sf"/>
</dbReference>
<dbReference type="Pfam" id="PF05239">
    <property type="entry name" value="PRC"/>
    <property type="match status" value="1"/>
</dbReference>